<gene>
    <name evidence="1" type="ORF">AWB66_04950</name>
</gene>
<evidence type="ECO:0000313" key="1">
    <source>
        <dbReference type="EMBL" id="SAL74083.1"/>
    </source>
</evidence>
<sequence length="73" mass="7816">MTALCRGASASARTSGADLEKRLLAEIGKADITFERLAESIDLRRYPVRTPTSLDLGRLVQRIVDGLPSATGS</sequence>
<name>A0A158K057_9BURK</name>
<accession>A0A158K057</accession>
<organism evidence="1 2">
    <name type="scientific">Caballeronia telluris</name>
    <dbReference type="NCBI Taxonomy" id="326475"/>
    <lineage>
        <taxon>Bacteria</taxon>
        <taxon>Pseudomonadati</taxon>
        <taxon>Pseudomonadota</taxon>
        <taxon>Betaproteobacteria</taxon>
        <taxon>Burkholderiales</taxon>
        <taxon>Burkholderiaceae</taxon>
        <taxon>Caballeronia</taxon>
    </lineage>
</organism>
<keyword evidence="2" id="KW-1185">Reference proteome</keyword>
<proteinExistence type="predicted"/>
<dbReference type="AlphaFoldDB" id="A0A158K057"/>
<protein>
    <submittedName>
        <fullName evidence="1">Uncharacterized protein</fullName>
    </submittedName>
</protein>
<dbReference type="EMBL" id="FCNZ02000023">
    <property type="protein sequence ID" value="SAL74083.1"/>
    <property type="molecule type" value="Genomic_DNA"/>
</dbReference>
<dbReference type="STRING" id="326475.AWB66_04950"/>
<comment type="caution">
    <text evidence="1">The sequence shown here is derived from an EMBL/GenBank/DDBJ whole genome shotgun (WGS) entry which is preliminary data.</text>
</comment>
<evidence type="ECO:0000313" key="2">
    <source>
        <dbReference type="Proteomes" id="UP000054717"/>
    </source>
</evidence>
<dbReference type="Proteomes" id="UP000054717">
    <property type="component" value="Unassembled WGS sequence"/>
</dbReference>
<reference evidence="1" key="1">
    <citation type="submission" date="2016-01" db="EMBL/GenBank/DDBJ databases">
        <authorList>
            <person name="Peeters Charlotte."/>
        </authorList>
    </citation>
    <scope>NUCLEOTIDE SEQUENCE</scope>
    <source>
        <strain evidence="1">LMG 22936</strain>
    </source>
</reference>